<dbReference type="EMBL" id="CP002048">
    <property type="protein sequence ID" value="ADI02628.1"/>
    <property type="molecule type" value="Genomic_DNA"/>
</dbReference>
<evidence type="ECO:0000313" key="5">
    <source>
        <dbReference type="EMBL" id="ADI02628.1"/>
    </source>
</evidence>
<dbReference type="SUPFAM" id="SSF52518">
    <property type="entry name" value="Thiamin diphosphate-binding fold (THDP-binding)"/>
    <property type="match status" value="1"/>
</dbReference>
<protein>
    <submittedName>
        <fullName evidence="5">Transketolase domain protein</fullName>
    </submittedName>
</protein>
<dbReference type="eggNOG" id="COG3959">
    <property type="taxonomic scope" value="Bacteria"/>
</dbReference>
<reference evidence="6" key="1">
    <citation type="journal article" date="2010" name="Stand. Genomic Sci.">
        <title>Complete genome sequence of Syntrophothermus lipocalidus type strain (TGB-C1T).</title>
        <authorList>
            <consortium name="US DOE Joint Genome Institute (JGI-PGF)"/>
            <person name="Djao O."/>
            <person name="Zhang X."/>
            <person name="Lucas S."/>
            <person name="Lapidus A."/>
            <person name="Glavina Del Rio T."/>
            <person name="Nolan M."/>
            <person name="Tice H."/>
            <person name="Cheng J."/>
            <person name="Han C."/>
            <person name="Tapia R."/>
            <person name="Goodwin L."/>
            <person name="Pitluck S."/>
            <person name="Liolios K."/>
            <person name="Ivanova N."/>
            <person name="Mavromatis K."/>
            <person name="Mikhailova N."/>
            <person name="Ovchinnikova G."/>
            <person name="Pati A."/>
            <person name="Brambilla E."/>
            <person name="Chen A."/>
            <person name="Palaniappan K."/>
            <person name="Land M."/>
            <person name="Hauser L."/>
            <person name="Chang Y."/>
            <person name="Jeffries C."/>
            <person name="Rohde M."/>
            <person name="Sikorski J."/>
            <person name="Spring S."/>
            <person name="Goker M."/>
            <person name="Detter J."/>
            <person name="Woyke T."/>
            <person name="Bristow J."/>
            <person name="Eisen J."/>
            <person name="Markowitz V."/>
            <person name="Hugenholtz P."/>
            <person name="Kyrpides N."/>
            <person name="Klenk H."/>
        </authorList>
    </citation>
    <scope>NUCLEOTIDE SEQUENCE [LARGE SCALE GENOMIC DNA]</scope>
    <source>
        <strain evidence="6">DSM 12680 / TGB-C1</strain>
    </source>
</reference>
<evidence type="ECO:0000256" key="3">
    <source>
        <dbReference type="ARBA" id="ARBA00023052"/>
    </source>
</evidence>
<dbReference type="HOGENOM" id="CLU_009227_4_1_9"/>
<dbReference type="STRING" id="643648.Slip_1874"/>
<dbReference type="KEGG" id="slp:Slip_1874"/>
<keyword evidence="6" id="KW-1185">Reference proteome</keyword>
<dbReference type="Pfam" id="PF00456">
    <property type="entry name" value="Transketolase_N"/>
    <property type="match status" value="1"/>
</dbReference>
<gene>
    <name evidence="5" type="ordered locus">Slip_1874</name>
</gene>
<keyword evidence="3" id="KW-0786">Thiamine pyrophosphate</keyword>
<dbReference type="PANTHER" id="PTHR47514">
    <property type="entry name" value="TRANSKETOLASE N-TERMINAL SECTION-RELATED"/>
    <property type="match status" value="1"/>
</dbReference>
<dbReference type="CDD" id="cd02012">
    <property type="entry name" value="TPP_TK"/>
    <property type="match status" value="1"/>
</dbReference>
<dbReference type="RefSeq" id="WP_013176030.1">
    <property type="nucleotide sequence ID" value="NC_014220.1"/>
</dbReference>
<dbReference type="PANTHER" id="PTHR47514:SF1">
    <property type="entry name" value="TRANSKETOLASE N-TERMINAL SECTION-RELATED"/>
    <property type="match status" value="1"/>
</dbReference>
<sequence>MREISQQAVTELKERARSLRCEVIKMLGKAGSGHTGGSLSAADVVACLYFWEMRLDNANPGWPERDRFVLSKGHAAPLLYAALAEKGFIPKEELQSLRRLGSRLQGHPDMRKVPGVEASTGSLGQGIAWAVGMALAGRLDAKDYRVYTLLGDGEIQEGEVWEAVMAAAHYRLDNLVAIVDYNGLQIDGAVDKVMSPLPIAAKFEAFGWNTQEIDGHDFQQIMQSLEAARGHKGRPSAIVARTVKGKGVSFMENGVDWHGKAPNTEQVERALAELAVN</sequence>
<dbReference type="AlphaFoldDB" id="D7CPJ3"/>
<reference evidence="5 6" key="2">
    <citation type="journal article" date="2010" name="Stand. Genomic Sci.">
        <title>Complete genome sequence of Syntrophothermus lipocalidus type strain (TGB-C1).</title>
        <authorList>
            <person name="Djao O.D."/>
            <person name="Zhang X."/>
            <person name="Lucas S."/>
            <person name="Lapidus A."/>
            <person name="Del Rio T.G."/>
            <person name="Nolan M."/>
            <person name="Tice H."/>
            <person name="Cheng J.F."/>
            <person name="Han C."/>
            <person name="Tapia R."/>
            <person name="Goodwin L."/>
            <person name="Pitluck S."/>
            <person name="Liolios K."/>
            <person name="Ivanova N."/>
            <person name="Mavromatis K."/>
            <person name="Mikhailova N."/>
            <person name="Ovchinnikova G."/>
            <person name="Pati A."/>
            <person name="Brambilla E."/>
            <person name="Chen A."/>
            <person name="Palaniappan K."/>
            <person name="Land M."/>
            <person name="Hauser L."/>
            <person name="Chang Y.J."/>
            <person name="Jeffries C.D."/>
            <person name="Rohde M."/>
            <person name="Sikorski J."/>
            <person name="Spring S."/>
            <person name="Goker M."/>
            <person name="Detter J.C."/>
            <person name="Woyke T."/>
            <person name="Bristow J."/>
            <person name="Eisen J.A."/>
            <person name="Markowitz V."/>
            <person name="Hugenholtz P."/>
            <person name="Kyrpides N.C."/>
            <person name="Klenk H.P."/>
        </authorList>
    </citation>
    <scope>NUCLEOTIDE SEQUENCE [LARGE SCALE GENOMIC DNA]</scope>
    <source>
        <strain evidence="6">DSM 12680 / TGB-C1</strain>
    </source>
</reference>
<dbReference type="Proteomes" id="UP000000378">
    <property type="component" value="Chromosome"/>
</dbReference>
<name>D7CPJ3_SYNLT</name>
<evidence type="ECO:0000256" key="1">
    <source>
        <dbReference type="ARBA" id="ARBA00001964"/>
    </source>
</evidence>
<comment type="cofactor">
    <cofactor evidence="1">
        <name>thiamine diphosphate</name>
        <dbReference type="ChEBI" id="CHEBI:58937"/>
    </cofactor>
</comment>
<dbReference type="Gene3D" id="3.40.50.970">
    <property type="match status" value="1"/>
</dbReference>
<evidence type="ECO:0000259" key="4">
    <source>
        <dbReference type="Pfam" id="PF00456"/>
    </source>
</evidence>
<proteinExistence type="inferred from homology"/>
<dbReference type="InterPro" id="IPR005474">
    <property type="entry name" value="Transketolase_N"/>
</dbReference>
<evidence type="ECO:0000313" key="6">
    <source>
        <dbReference type="Proteomes" id="UP000000378"/>
    </source>
</evidence>
<feature type="domain" description="Transketolase N-terminal" evidence="4">
    <location>
        <begin position="16"/>
        <end position="271"/>
    </location>
</feature>
<dbReference type="OrthoDB" id="8732661at2"/>
<comment type="similarity">
    <text evidence="2">Belongs to the transketolase family.</text>
</comment>
<organism evidence="5 6">
    <name type="scientific">Syntrophothermus lipocalidus (strain DSM 12680 / TGB-C1)</name>
    <dbReference type="NCBI Taxonomy" id="643648"/>
    <lineage>
        <taxon>Bacteria</taxon>
        <taxon>Bacillati</taxon>
        <taxon>Bacillota</taxon>
        <taxon>Clostridia</taxon>
        <taxon>Eubacteriales</taxon>
        <taxon>Syntrophomonadaceae</taxon>
        <taxon>Syntrophothermus</taxon>
    </lineage>
</organism>
<dbReference type="InterPro" id="IPR029061">
    <property type="entry name" value="THDP-binding"/>
</dbReference>
<accession>D7CPJ3</accession>
<evidence type="ECO:0000256" key="2">
    <source>
        <dbReference type="ARBA" id="ARBA00007131"/>
    </source>
</evidence>